<dbReference type="AlphaFoldDB" id="A0AAD9KV62"/>
<reference evidence="11" key="1">
    <citation type="journal article" date="2023" name="Mol. Biol. Evol.">
        <title>Third-Generation Sequencing Reveals the Adaptive Role of the Epigenome in Three Deep-Sea Polychaetes.</title>
        <authorList>
            <person name="Perez M."/>
            <person name="Aroh O."/>
            <person name="Sun Y."/>
            <person name="Lan Y."/>
            <person name="Juniper S.K."/>
            <person name="Young C.R."/>
            <person name="Angers B."/>
            <person name="Qian P.Y."/>
        </authorList>
    </citation>
    <scope>NUCLEOTIDE SEQUENCE</scope>
    <source>
        <strain evidence="11">R07B-5</strain>
    </source>
</reference>
<dbReference type="InterPro" id="IPR001609">
    <property type="entry name" value="Myosin_head_motor_dom-like"/>
</dbReference>
<keyword evidence="6 9" id="KW-0518">Myosin</keyword>
<accession>A0AAD9KV62</accession>
<dbReference type="PANTHER" id="PTHR13140">
    <property type="entry name" value="MYOSIN"/>
    <property type="match status" value="1"/>
</dbReference>
<evidence type="ECO:0000256" key="4">
    <source>
        <dbReference type="ARBA" id="ARBA00022840"/>
    </source>
</evidence>
<dbReference type="Gene3D" id="1.20.120.720">
    <property type="entry name" value="Myosin VI head, motor domain, U50 subdomain"/>
    <property type="match status" value="1"/>
</dbReference>
<dbReference type="Proteomes" id="UP001209878">
    <property type="component" value="Unassembled WGS sequence"/>
</dbReference>
<dbReference type="Pfam" id="PF00063">
    <property type="entry name" value="Myosin_head"/>
    <property type="match status" value="1"/>
</dbReference>
<gene>
    <name evidence="11" type="ORF">NP493_569g01030</name>
</gene>
<dbReference type="GO" id="GO:0098858">
    <property type="term" value="C:actin-based cell projection"/>
    <property type="evidence" value="ECO:0007669"/>
    <property type="project" value="TreeGrafter"/>
</dbReference>
<dbReference type="GO" id="GO:0007015">
    <property type="term" value="P:actin filament organization"/>
    <property type="evidence" value="ECO:0007669"/>
    <property type="project" value="TreeGrafter"/>
</dbReference>
<keyword evidence="2" id="KW-0963">Cytoplasm</keyword>
<dbReference type="GO" id="GO:0000146">
    <property type="term" value="F:microfilament motor activity"/>
    <property type="evidence" value="ECO:0007669"/>
    <property type="project" value="TreeGrafter"/>
</dbReference>
<comment type="caution">
    <text evidence="9">Lacks conserved residue(s) required for the propagation of feature annotation.</text>
</comment>
<evidence type="ECO:0000256" key="5">
    <source>
        <dbReference type="ARBA" id="ARBA00023054"/>
    </source>
</evidence>
<dbReference type="SMART" id="SM00242">
    <property type="entry name" value="MYSc"/>
    <property type="match status" value="1"/>
</dbReference>
<dbReference type="PROSITE" id="PS51456">
    <property type="entry name" value="MYOSIN_MOTOR"/>
    <property type="match status" value="1"/>
</dbReference>
<evidence type="ECO:0000256" key="6">
    <source>
        <dbReference type="ARBA" id="ARBA00023123"/>
    </source>
</evidence>
<dbReference type="PRINTS" id="PR00193">
    <property type="entry name" value="MYOSINHEAVY"/>
</dbReference>
<evidence type="ECO:0000313" key="12">
    <source>
        <dbReference type="Proteomes" id="UP001209878"/>
    </source>
</evidence>
<keyword evidence="3" id="KW-0547">Nucleotide-binding</keyword>
<sequence length="218" mass="25328">MSYPAPPRDAVAKALYQTLFTWLVERINDIVKDKVTAGQKSPYRTSSIAILDIFGFEDFLENSFEQMCINYANENLQYYFNKHIFKLEQQEYQKECISWQHITFHDNQPAIDLIARKPSGILHLLDDESNFPKATAASFLDKCHRAHYQNQWYEKPRMSDPEFSIKHYAGLVTYNVTSFLDKNRDLLHSSVVKLLKQSKNKVSVLTGQCGHSCLMYSN</sequence>
<protein>
    <recommendedName>
        <fullName evidence="10">Myosin motor domain-containing protein</fullName>
    </recommendedName>
</protein>
<keyword evidence="5" id="KW-0175">Coiled coil</keyword>
<keyword evidence="12" id="KW-1185">Reference proteome</keyword>
<dbReference type="Gene3D" id="1.20.58.530">
    <property type="match status" value="1"/>
</dbReference>
<dbReference type="GO" id="GO:0005737">
    <property type="term" value="C:cytoplasm"/>
    <property type="evidence" value="ECO:0007669"/>
    <property type="project" value="UniProtKB-SubCell"/>
</dbReference>
<dbReference type="GO" id="GO:0016459">
    <property type="term" value="C:myosin complex"/>
    <property type="evidence" value="ECO:0007669"/>
    <property type="project" value="UniProtKB-KW"/>
</dbReference>
<comment type="subcellular location">
    <subcellularLocation>
        <location evidence="1">Cytoplasm</location>
    </subcellularLocation>
</comment>
<dbReference type="GO" id="GO:0005524">
    <property type="term" value="F:ATP binding"/>
    <property type="evidence" value="ECO:0007669"/>
    <property type="project" value="UniProtKB-KW"/>
</dbReference>
<evidence type="ECO:0000313" key="11">
    <source>
        <dbReference type="EMBL" id="KAK2177935.1"/>
    </source>
</evidence>
<evidence type="ECO:0000256" key="7">
    <source>
        <dbReference type="ARBA" id="ARBA00023175"/>
    </source>
</evidence>
<evidence type="ECO:0000256" key="3">
    <source>
        <dbReference type="ARBA" id="ARBA00022741"/>
    </source>
</evidence>
<proteinExistence type="inferred from homology"/>
<keyword evidence="8 9" id="KW-0009">Actin-binding</keyword>
<evidence type="ECO:0000259" key="10">
    <source>
        <dbReference type="PROSITE" id="PS51456"/>
    </source>
</evidence>
<keyword evidence="4" id="KW-0067">ATP-binding</keyword>
<dbReference type="SUPFAM" id="SSF52540">
    <property type="entry name" value="P-loop containing nucleoside triphosphate hydrolases"/>
    <property type="match status" value="1"/>
</dbReference>
<evidence type="ECO:0000256" key="2">
    <source>
        <dbReference type="ARBA" id="ARBA00022490"/>
    </source>
</evidence>
<comment type="caution">
    <text evidence="11">The sequence shown here is derived from an EMBL/GenBank/DDBJ whole genome shotgun (WGS) entry which is preliminary data.</text>
</comment>
<dbReference type="InterPro" id="IPR027417">
    <property type="entry name" value="P-loop_NTPase"/>
</dbReference>
<dbReference type="EMBL" id="JAODUO010000570">
    <property type="protein sequence ID" value="KAK2177935.1"/>
    <property type="molecule type" value="Genomic_DNA"/>
</dbReference>
<dbReference type="GO" id="GO:0016020">
    <property type="term" value="C:membrane"/>
    <property type="evidence" value="ECO:0007669"/>
    <property type="project" value="TreeGrafter"/>
</dbReference>
<dbReference type="PANTHER" id="PTHR13140:SF709">
    <property type="entry name" value="UNCONVENTIONAL MYOSIN-XV"/>
    <property type="match status" value="1"/>
</dbReference>
<evidence type="ECO:0000256" key="9">
    <source>
        <dbReference type="PROSITE-ProRule" id="PRU00782"/>
    </source>
</evidence>
<evidence type="ECO:0000256" key="8">
    <source>
        <dbReference type="ARBA" id="ARBA00023203"/>
    </source>
</evidence>
<organism evidence="11 12">
    <name type="scientific">Ridgeia piscesae</name>
    <name type="common">Tubeworm</name>
    <dbReference type="NCBI Taxonomy" id="27915"/>
    <lineage>
        <taxon>Eukaryota</taxon>
        <taxon>Metazoa</taxon>
        <taxon>Spiralia</taxon>
        <taxon>Lophotrochozoa</taxon>
        <taxon>Annelida</taxon>
        <taxon>Polychaeta</taxon>
        <taxon>Sedentaria</taxon>
        <taxon>Canalipalpata</taxon>
        <taxon>Sabellida</taxon>
        <taxon>Siboglinidae</taxon>
        <taxon>Ridgeia</taxon>
    </lineage>
</organism>
<name>A0AAD9KV62_RIDPI</name>
<comment type="similarity">
    <text evidence="9">Belongs to the TRAFAC class myosin-kinesin ATPase superfamily. Myosin family.</text>
</comment>
<dbReference type="FunFam" id="1.20.58.530:FF:000005">
    <property type="entry name" value="unconventional myosin-IXa isoform X1"/>
    <property type="match status" value="1"/>
</dbReference>
<evidence type="ECO:0000256" key="1">
    <source>
        <dbReference type="ARBA" id="ARBA00004496"/>
    </source>
</evidence>
<feature type="domain" description="Myosin motor" evidence="10">
    <location>
        <begin position="1"/>
        <end position="218"/>
    </location>
</feature>
<keyword evidence="7" id="KW-0505">Motor protein</keyword>
<dbReference type="GO" id="GO:0051015">
    <property type="term" value="F:actin filament binding"/>
    <property type="evidence" value="ECO:0007669"/>
    <property type="project" value="TreeGrafter"/>
</dbReference>